<feature type="compositionally biased region" description="Pro residues" evidence="1">
    <location>
        <begin position="1"/>
        <end position="13"/>
    </location>
</feature>
<accession>A0AAE1BY57</accession>
<feature type="compositionally biased region" description="Polar residues" evidence="1">
    <location>
        <begin position="52"/>
        <end position="70"/>
    </location>
</feature>
<feature type="region of interest" description="Disordered" evidence="1">
    <location>
        <begin position="1"/>
        <end position="20"/>
    </location>
</feature>
<dbReference type="Proteomes" id="UP001286313">
    <property type="component" value="Unassembled WGS sequence"/>
</dbReference>
<feature type="compositionally biased region" description="Basic and acidic residues" evidence="1">
    <location>
        <begin position="72"/>
        <end position="93"/>
    </location>
</feature>
<evidence type="ECO:0000256" key="1">
    <source>
        <dbReference type="SAM" id="MobiDB-lite"/>
    </source>
</evidence>
<proteinExistence type="predicted"/>
<reference evidence="2" key="1">
    <citation type="submission" date="2023-10" db="EMBL/GenBank/DDBJ databases">
        <title>Genome assemblies of two species of porcelain crab, Petrolisthes cinctipes and Petrolisthes manimaculis (Anomura: Porcellanidae).</title>
        <authorList>
            <person name="Angst P."/>
        </authorList>
    </citation>
    <scope>NUCLEOTIDE SEQUENCE</scope>
    <source>
        <strain evidence="2">PB745_01</strain>
        <tissue evidence="2">Gill</tissue>
    </source>
</reference>
<gene>
    <name evidence="2" type="ORF">Pcinc_034707</name>
</gene>
<name>A0AAE1BY57_PETCI</name>
<keyword evidence="3" id="KW-1185">Reference proteome</keyword>
<evidence type="ECO:0000313" key="3">
    <source>
        <dbReference type="Proteomes" id="UP001286313"/>
    </source>
</evidence>
<dbReference type="EMBL" id="JAWQEG010005107">
    <property type="protein sequence ID" value="KAK3859141.1"/>
    <property type="molecule type" value="Genomic_DNA"/>
</dbReference>
<protein>
    <submittedName>
        <fullName evidence="2">Uncharacterized protein</fullName>
    </submittedName>
</protein>
<evidence type="ECO:0000313" key="2">
    <source>
        <dbReference type="EMBL" id="KAK3859141.1"/>
    </source>
</evidence>
<organism evidence="2 3">
    <name type="scientific">Petrolisthes cinctipes</name>
    <name type="common">Flat porcelain crab</name>
    <dbReference type="NCBI Taxonomy" id="88211"/>
    <lineage>
        <taxon>Eukaryota</taxon>
        <taxon>Metazoa</taxon>
        <taxon>Ecdysozoa</taxon>
        <taxon>Arthropoda</taxon>
        <taxon>Crustacea</taxon>
        <taxon>Multicrustacea</taxon>
        <taxon>Malacostraca</taxon>
        <taxon>Eumalacostraca</taxon>
        <taxon>Eucarida</taxon>
        <taxon>Decapoda</taxon>
        <taxon>Pleocyemata</taxon>
        <taxon>Anomura</taxon>
        <taxon>Galatheoidea</taxon>
        <taxon>Porcellanidae</taxon>
        <taxon>Petrolisthes</taxon>
    </lineage>
</organism>
<dbReference type="AlphaFoldDB" id="A0AAE1BY57"/>
<comment type="caution">
    <text evidence="2">The sequence shown here is derived from an EMBL/GenBank/DDBJ whole genome shotgun (WGS) entry which is preliminary data.</text>
</comment>
<feature type="region of interest" description="Disordered" evidence="1">
    <location>
        <begin position="28"/>
        <end position="106"/>
    </location>
</feature>
<sequence>MHAAPSPSPPPLPHQHHIPSVQMEMRCVPCGASGGHQTTPDLSCPGSHMAGQGTTHTSGKARQGKETNTGHAGRDRSEQGEKRKNFKREEKNESNGMTGREKRGKI</sequence>